<comment type="caution">
    <text evidence="10">The sequence shown here is derived from an EMBL/GenBank/DDBJ whole genome shotgun (WGS) entry which is preliminary data.</text>
</comment>
<dbReference type="OrthoDB" id="361242at2759"/>
<feature type="compositionally biased region" description="Gly residues" evidence="8">
    <location>
        <begin position="32"/>
        <end position="42"/>
    </location>
</feature>
<comment type="subcellular location">
    <subcellularLocation>
        <location evidence="1 7">Nucleus</location>
    </subcellularLocation>
</comment>
<dbReference type="AlphaFoldDB" id="A0A835A4N8"/>
<evidence type="ECO:0000313" key="10">
    <source>
        <dbReference type="EMBL" id="KAF8654582.1"/>
    </source>
</evidence>
<dbReference type="Pfam" id="PF08743">
    <property type="entry name" value="Nse4_C"/>
    <property type="match status" value="1"/>
</dbReference>
<dbReference type="EMBL" id="JACEFO010002615">
    <property type="protein sequence ID" value="KAF8654582.1"/>
    <property type="molecule type" value="Genomic_DNA"/>
</dbReference>
<dbReference type="Proteomes" id="UP000636709">
    <property type="component" value="Unassembled WGS sequence"/>
</dbReference>
<evidence type="ECO:0000256" key="6">
    <source>
        <dbReference type="ARBA" id="ARBA00023242"/>
    </source>
</evidence>
<evidence type="ECO:0000256" key="5">
    <source>
        <dbReference type="ARBA" id="ARBA00023204"/>
    </source>
</evidence>
<dbReference type="InterPro" id="IPR027786">
    <property type="entry name" value="Nse4/EID"/>
</dbReference>
<comment type="function">
    <text evidence="7">Component of the SMC5-SMC6 complex, that promotes sister chromatid alignment after DNA damage and facilitates double-stranded DNA breaks (DSBs) repair via homologous recombination between sister chromatids.</text>
</comment>
<evidence type="ECO:0000256" key="4">
    <source>
        <dbReference type="ARBA" id="ARBA00023172"/>
    </source>
</evidence>
<evidence type="ECO:0000256" key="7">
    <source>
        <dbReference type="RuleBase" id="RU365071"/>
    </source>
</evidence>
<dbReference type="PANTHER" id="PTHR16140">
    <property type="entry name" value="NON-STRUCTURAL MAINTENANCE OF CHROMOSOMES ELEMENT 4"/>
    <property type="match status" value="1"/>
</dbReference>
<keyword evidence="4 7" id="KW-0233">DNA recombination</keyword>
<keyword evidence="3 7" id="KW-0227">DNA damage</keyword>
<proteinExistence type="inferred from homology"/>
<evidence type="ECO:0000256" key="1">
    <source>
        <dbReference type="ARBA" id="ARBA00004123"/>
    </source>
</evidence>
<protein>
    <recommendedName>
        <fullName evidence="7">Non-structural maintenance of chromosomes element 4</fullName>
    </recommendedName>
</protein>
<evidence type="ECO:0000256" key="3">
    <source>
        <dbReference type="ARBA" id="ARBA00022763"/>
    </source>
</evidence>
<sequence>MEAAESSTAGAWADAGAPEGEMRPAESSAAGAGVGGGDAGGRGPDEEAWREELAAAWGQTNTERGALRSQYAAVRADIRELKDDPALYKFGATMDGIEKLHEKVQRPLEQLADGEALLDLADVLVSSAKEENRDGPTPAEFVTALLRNFGVKTTPLDDLNESFSWSSLGSAVSPLFMTATGCQTMLGPMGLGIKERRCVVRKQSGRLGSRPAEPELASDQDERNDTDKNVVVMFGLLKNHKSVKLEHLILNRQSFAQTAENLFALSFLVKDGRAEIDVVDNGDYFVAPRNAPTAKLIGSREVINSQFVFRFDTQDWKIMKRMVKPGQELMPHRSNYCGGEYKNTQSCPSVSKLGSDSEHLKEDELAKEDPVEFTNDEAMKENVGNSCPGDATLKKRKRKHVARTLSFPDD</sequence>
<evidence type="ECO:0000313" key="11">
    <source>
        <dbReference type="Proteomes" id="UP000636709"/>
    </source>
</evidence>
<dbReference type="GO" id="GO:0030915">
    <property type="term" value="C:Smc5-Smc6 complex"/>
    <property type="evidence" value="ECO:0007669"/>
    <property type="project" value="UniProtKB-UniRule"/>
</dbReference>
<accession>A0A835A4N8</accession>
<feature type="region of interest" description="Disordered" evidence="8">
    <location>
        <begin position="375"/>
        <end position="410"/>
    </location>
</feature>
<gene>
    <name evidence="10" type="ORF">HU200_061779</name>
</gene>
<dbReference type="GO" id="GO:0006281">
    <property type="term" value="P:DNA repair"/>
    <property type="evidence" value="ECO:0007669"/>
    <property type="project" value="UniProtKB-UniRule"/>
</dbReference>
<dbReference type="InterPro" id="IPR014854">
    <property type="entry name" value="Nse4_C"/>
</dbReference>
<evidence type="ECO:0000256" key="8">
    <source>
        <dbReference type="SAM" id="MobiDB-lite"/>
    </source>
</evidence>
<feature type="region of interest" description="Disordered" evidence="8">
    <location>
        <begin position="204"/>
        <end position="223"/>
    </location>
</feature>
<keyword evidence="5 7" id="KW-0234">DNA repair</keyword>
<evidence type="ECO:0000256" key="2">
    <source>
        <dbReference type="ARBA" id="ARBA00008997"/>
    </source>
</evidence>
<keyword evidence="6 7" id="KW-0539">Nucleus</keyword>
<dbReference type="PANTHER" id="PTHR16140:SF15">
    <property type="entry name" value="NON-STRUCTURAL MAINTENANCE OF CHROMOSOMES ELEMENT 4"/>
    <property type="match status" value="1"/>
</dbReference>
<reference evidence="10" key="1">
    <citation type="submission" date="2020-07" db="EMBL/GenBank/DDBJ databases">
        <title>Genome sequence and genetic diversity analysis of an under-domesticated orphan crop, white fonio (Digitaria exilis).</title>
        <authorList>
            <person name="Bennetzen J.L."/>
            <person name="Chen S."/>
            <person name="Ma X."/>
            <person name="Wang X."/>
            <person name="Yssel A.E.J."/>
            <person name="Chaluvadi S.R."/>
            <person name="Johnson M."/>
            <person name="Gangashetty P."/>
            <person name="Hamidou F."/>
            <person name="Sanogo M.D."/>
            <person name="Zwaenepoel A."/>
            <person name="Wallace J."/>
            <person name="Van De Peer Y."/>
            <person name="Van Deynze A."/>
        </authorList>
    </citation>
    <scope>NUCLEOTIDE SEQUENCE</scope>
    <source>
        <tissue evidence="10">Leaves</tissue>
    </source>
</reference>
<feature type="compositionally biased region" description="Basic and acidic residues" evidence="8">
    <location>
        <begin position="355"/>
        <end position="367"/>
    </location>
</feature>
<organism evidence="10 11">
    <name type="scientific">Digitaria exilis</name>
    <dbReference type="NCBI Taxonomy" id="1010633"/>
    <lineage>
        <taxon>Eukaryota</taxon>
        <taxon>Viridiplantae</taxon>
        <taxon>Streptophyta</taxon>
        <taxon>Embryophyta</taxon>
        <taxon>Tracheophyta</taxon>
        <taxon>Spermatophyta</taxon>
        <taxon>Magnoliopsida</taxon>
        <taxon>Liliopsida</taxon>
        <taxon>Poales</taxon>
        <taxon>Poaceae</taxon>
        <taxon>PACMAD clade</taxon>
        <taxon>Panicoideae</taxon>
        <taxon>Panicodae</taxon>
        <taxon>Paniceae</taxon>
        <taxon>Anthephorinae</taxon>
        <taxon>Digitaria</taxon>
    </lineage>
</organism>
<keyword evidence="11" id="KW-1185">Reference proteome</keyword>
<evidence type="ECO:0000259" key="9">
    <source>
        <dbReference type="Pfam" id="PF08743"/>
    </source>
</evidence>
<feature type="domain" description="Non-structural maintenance of chromosome element 4 C-terminal" evidence="9">
    <location>
        <begin position="243"/>
        <end position="329"/>
    </location>
</feature>
<feature type="region of interest" description="Disordered" evidence="8">
    <location>
        <begin position="1"/>
        <end position="47"/>
    </location>
</feature>
<feature type="region of interest" description="Disordered" evidence="8">
    <location>
        <begin position="348"/>
        <end position="367"/>
    </location>
</feature>
<dbReference type="GO" id="GO:0006310">
    <property type="term" value="P:DNA recombination"/>
    <property type="evidence" value="ECO:0007669"/>
    <property type="project" value="UniProtKB-UniRule"/>
</dbReference>
<comment type="subunit">
    <text evidence="7">Component of the SMC5-SMC6 complex.</text>
</comment>
<comment type="similarity">
    <text evidence="2 7">Belongs to the NSE4 family.</text>
</comment>
<name>A0A835A4N8_9POAL</name>
<dbReference type="GO" id="GO:0005634">
    <property type="term" value="C:nucleus"/>
    <property type="evidence" value="ECO:0007669"/>
    <property type="project" value="UniProtKB-SubCell"/>
</dbReference>